<sequence>MRFKTGCRIKPKGNIPMNGEMDVKTAEVLRVLIQRRLDGPVISATAMERRIKVMIESKRQDTAKRGQIRDARP</sequence>
<name>A0A916S7V4_9HYPH</name>
<keyword evidence="2" id="KW-1185">Reference proteome</keyword>
<reference evidence="1" key="1">
    <citation type="journal article" date="2014" name="Int. J. Syst. Evol. Microbiol.">
        <title>Complete genome sequence of Corynebacterium casei LMG S-19264T (=DSM 44701T), isolated from a smear-ripened cheese.</title>
        <authorList>
            <consortium name="US DOE Joint Genome Institute (JGI-PGF)"/>
            <person name="Walter F."/>
            <person name="Albersmeier A."/>
            <person name="Kalinowski J."/>
            <person name="Ruckert C."/>
        </authorList>
    </citation>
    <scope>NUCLEOTIDE SEQUENCE</scope>
    <source>
        <strain evidence="1">CGMCC 1.15082</strain>
    </source>
</reference>
<evidence type="ECO:0000313" key="2">
    <source>
        <dbReference type="Proteomes" id="UP000646478"/>
    </source>
</evidence>
<dbReference type="EMBL" id="BMHH01000003">
    <property type="protein sequence ID" value="GGA85320.1"/>
    <property type="molecule type" value="Genomic_DNA"/>
</dbReference>
<organism evidence="1 2">
    <name type="scientific">Brucella endophytica</name>
    <dbReference type="NCBI Taxonomy" id="1963359"/>
    <lineage>
        <taxon>Bacteria</taxon>
        <taxon>Pseudomonadati</taxon>
        <taxon>Pseudomonadota</taxon>
        <taxon>Alphaproteobacteria</taxon>
        <taxon>Hyphomicrobiales</taxon>
        <taxon>Brucellaceae</taxon>
        <taxon>Brucella/Ochrobactrum group</taxon>
        <taxon>Brucella</taxon>
    </lineage>
</organism>
<gene>
    <name evidence="1" type="ORF">GCM10011491_11130</name>
</gene>
<dbReference type="Proteomes" id="UP000646478">
    <property type="component" value="Unassembled WGS sequence"/>
</dbReference>
<reference evidence="1" key="2">
    <citation type="submission" date="2020-09" db="EMBL/GenBank/DDBJ databases">
        <authorList>
            <person name="Sun Q."/>
            <person name="Zhou Y."/>
        </authorList>
    </citation>
    <scope>NUCLEOTIDE SEQUENCE</scope>
    <source>
        <strain evidence="1">CGMCC 1.15082</strain>
    </source>
</reference>
<evidence type="ECO:0000313" key="1">
    <source>
        <dbReference type="EMBL" id="GGA85320.1"/>
    </source>
</evidence>
<proteinExistence type="predicted"/>
<comment type="caution">
    <text evidence="1">The sequence shown here is derived from an EMBL/GenBank/DDBJ whole genome shotgun (WGS) entry which is preliminary data.</text>
</comment>
<dbReference type="AlphaFoldDB" id="A0A916S7V4"/>
<protein>
    <submittedName>
        <fullName evidence="1">Uncharacterized protein</fullName>
    </submittedName>
</protein>
<accession>A0A916S7V4</accession>